<evidence type="ECO:0000256" key="2">
    <source>
        <dbReference type="ARBA" id="ARBA00006311"/>
    </source>
</evidence>
<dbReference type="eggNOG" id="ENOG502QRYF">
    <property type="taxonomic scope" value="Eukaryota"/>
</dbReference>
<sequence>FLVAMPDPEKNVVVRVVNLPLVSSTYDMIFSVYTNTKENHPYLRSVCEVAEKGVKTITATAFTNAILVIQKMESHIVFANNYASIVLDKVEEKLPILRQPSDKVSNSRSTVVTDAKELVMDAKETVAHTIFGVVDKTKAAVHESMETAKSVVNGVSTVFGSHVVQIVSSGVDAALTKSELFVDHYLPLTEDEL</sequence>
<keyword evidence="5" id="KW-1185">Reference proteome</keyword>
<reference evidence="4" key="3">
    <citation type="submission" date="2025-09" db="UniProtKB">
        <authorList>
            <consortium name="Ensembl"/>
        </authorList>
    </citation>
    <scope>IDENTIFICATION</scope>
</reference>
<dbReference type="Ensembl" id="ENSLACT00000002306.1">
    <property type="protein sequence ID" value="ENSLACP00000002288.1"/>
    <property type="gene ID" value="ENSLACG00000002043.1"/>
</dbReference>
<dbReference type="PANTHER" id="PTHR14024">
    <property type="entry name" value="PERILIPIN"/>
    <property type="match status" value="1"/>
</dbReference>
<reference evidence="5" key="1">
    <citation type="submission" date="2011-08" db="EMBL/GenBank/DDBJ databases">
        <title>The draft genome of Latimeria chalumnae.</title>
        <authorList>
            <person name="Di Palma F."/>
            <person name="Alfoldi J."/>
            <person name="Johnson J."/>
            <person name="Berlin A."/>
            <person name="Gnerre S."/>
            <person name="Jaffe D."/>
            <person name="MacCallum I."/>
            <person name="Young S."/>
            <person name="Walker B.J."/>
            <person name="Lander E."/>
            <person name="Lindblad-Toh K."/>
        </authorList>
    </citation>
    <scope>NUCLEOTIDE SEQUENCE [LARGE SCALE GENOMIC DNA]</scope>
    <source>
        <strain evidence="5">Wild caught</strain>
    </source>
</reference>
<dbReference type="InParanoid" id="H2ZY17"/>
<reference evidence="4" key="2">
    <citation type="submission" date="2025-08" db="UniProtKB">
        <authorList>
            <consortium name="Ensembl"/>
        </authorList>
    </citation>
    <scope>IDENTIFICATION</scope>
</reference>
<dbReference type="EMBL" id="AFYH01264737">
    <property type="status" value="NOT_ANNOTATED_CDS"/>
    <property type="molecule type" value="Genomic_DNA"/>
</dbReference>
<dbReference type="HOGENOM" id="CLU_132991_0_0_1"/>
<dbReference type="PANTHER" id="PTHR14024:SF25">
    <property type="entry name" value="PERILIPIN-2"/>
    <property type="match status" value="1"/>
</dbReference>
<comment type="similarity">
    <text evidence="2">Belongs to the perilipin family.</text>
</comment>
<dbReference type="EMBL" id="AFYH01264738">
    <property type="status" value="NOT_ANNOTATED_CDS"/>
    <property type="molecule type" value="Genomic_DNA"/>
</dbReference>
<evidence type="ECO:0000256" key="1">
    <source>
        <dbReference type="ARBA" id="ARBA00004502"/>
    </source>
</evidence>
<dbReference type="GO" id="GO:0019915">
    <property type="term" value="P:lipid storage"/>
    <property type="evidence" value="ECO:0007669"/>
    <property type="project" value="TreeGrafter"/>
</dbReference>
<accession>H2ZY17</accession>
<evidence type="ECO:0008006" key="6">
    <source>
        <dbReference type="Google" id="ProtNLM"/>
    </source>
</evidence>
<evidence type="ECO:0000313" key="4">
    <source>
        <dbReference type="Ensembl" id="ENSLACP00000002288.1"/>
    </source>
</evidence>
<dbReference type="STRING" id="7897.ENSLACP00000002288"/>
<dbReference type="InterPro" id="IPR004279">
    <property type="entry name" value="Perilipin"/>
</dbReference>
<dbReference type="GO" id="GO:0005811">
    <property type="term" value="C:lipid droplet"/>
    <property type="evidence" value="ECO:0007669"/>
    <property type="project" value="UniProtKB-SubCell"/>
</dbReference>
<evidence type="ECO:0000313" key="5">
    <source>
        <dbReference type="Proteomes" id="UP000008672"/>
    </source>
</evidence>
<dbReference type="AlphaFoldDB" id="H2ZY17"/>
<dbReference type="GO" id="GO:0005829">
    <property type="term" value="C:cytosol"/>
    <property type="evidence" value="ECO:0007669"/>
    <property type="project" value="TreeGrafter"/>
</dbReference>
<name>H2ZY17_LATCH</name>
<dbReference type="Gene3D" id="3.30.720.170">
    <property type="entry name" value="Perilipin, alpha-beta domain"/>
    <property type="match status" value="1"/>
</dbReference>
<dbReference type="GO" id="GO:0010890">
    <property type="term" value="P:positive regulation of triglyceride storage"/>
    <property type="evidence" value="ECO:0007669"/>
    <property type="project" value="TreeGrafter"/>
</dbReference>
<organism evidence="4 5">
    <name type="scientific">Latimeria chalumnae</name>
    <name type="common">Coelacanth</name>
    <dbReference type="NCBI Taxonomy" id="7897"/>
    <lineage>
        <taxon>Eukaryota</taxon>
        <taxon>Metazoa</taxon>
        <taxon>Chordata</taxon>
        <taxon>Craniata</taxon>
        <taxon>Vertebrata</taxon>
        <taxon>Euteleostomi</taxon>
        <taxon>Coelacanthiformes</taxon>
        <taxon>Coelacanthidae</taxon>
        <taxon>Latimeria</taxon>
    </lineage>
</organism>
<dbReference type="GeneTree" id="ENSGT00950000182920"/>
<proteinExistence type="inferred from homology"/>
<comment type="subcellular location">
    <subcellularLocation>
        <location evidence="1">Lipid droplet</location>
    </subcellularLocation>
</comment>
<protein>
    <recommendedName>
        <fullName evidence="6">Perilipin 2</fullName>
    </recommendedName>
</protein>
<dbReference type="Pfam" id="PF03036">
    <property type="entry name" value="Perilipin"/>
    <property type="match status" value="1"/>
</dbReference>
<keyword evidence="3" id="KW-0551">Lipid droplet</keyword>
<dbReference type="Proteomes" id="UP000008672">
    <property type="component" value="Unassembled WGS sequence"/>
</dbReference>
<evidence type="ECO:0000256" key="3">
    <source>
        <dbReference type="ARBA" id="ARBA00022677"/>
    </source>
</evidence>
<dbReference type="OMA" id="QKMESHI"/>